<comment type="caution">
    <text evidence="2">The sequence shown here is derived from an EMBL/GenBank/DDBJ whole genome shotgun (WGS) entry which is preliminary data.</text>
</comment>
<feature type="compositionally biased region" description="Polar residues" evidence="1">
    <location>
        <begin position="397"/>
        <end position="435"/>
    </location>
</feature>
<dbReference type="AlphaFoldDB" id="A0A1Y2HCI5"/>
<evidence type="ECO:0000256" key="1">
    <source>
        <dbReference type="SAM" id="MobiDB-lite"/>
    </source>
</evidence>
<accession>A0A1Y2HCI5</accession>
<sequence length="525" mass="53780">MASSSGQQQQRATSPDPLNASHSSTQAQAGSLASSMTKPTSPNSSANAEPTLESLLTQRDIAMHDLCLKYCRIIQRYGASLTIAVERSFYECFYNLLSEYFRAHTTAGEWAVVGPHLESIFQAPRIRKPTVAHVLPDRRTGISSGATMVGAAAGPVGGLAGRGPGGSPGGIGPSRRMSMAIDAQGNKLLGGKAGDDPGASGMGTATGPRLAGIVSQALISNAAMAAAVVAAGAPSVNARKNMSAIAALANSTNTGPTGSGQHEVMEVIARALERKKVEDAKQREREERRKSEAKVTARENFSLRSIIHARSPLVALIMPTARDQTAKVVQAGKQILVGTPKNWHPSSELGPTSDAPPPPSAIRRAVTARAARSPTSAGKSSNARTNSVHHRHPGTRRPSTSSAAPTSKIASLSADTPDPTTSASSDPDPATSTGPRLSLPASSGPARRHSRAGSLGIPAILTSPSIDTPLPFGGSAANPTRAGALHLAIATAEEARQLAALSLGDFVEAVHVDDGVGVDGAGTGG</sequence>
<feature type="compositionally biased region" description="Polar residues" evidence="1">
    <location>
        <begin position="1"/>
        <end position="13"/>
    </location>
</feature>
<keyword evidence="3" id="KW-1185">Reference proteome</keyword>
<proteinExistence type="predicted"/>
<gene>
    <name evidence="2" type="ORF">BCR44DRAFT_1515520</name>
</gene>
<name>A0A1Y2HCI5_9FUNG</name>
<reference evidence="2 3" key="1">
    <citation type="submission" date="2016-07" db="EMBL/GenBank/DDBJ databases">
        <title>Pervasive Adenine N6-methylation of Active Genes in Fungi.</title>
        <authorList>
            <consortium name="DOE Joint Genome Institute"/>
            <person name="Mondo S.J."/>
            <person name="Dannebaum R.O."/>
            <person name="Kuo R.C."/>
            <person name="Labutti K."/>
            <person name="Haridas S."/>
            <person name="Kuo A."/>
            <person name="Salamov A."/>
            <person name="Ahrendt S.R."/>
            <person name="Lipzen A."/>
            <person name="Sullivan W."/>
            <person name="Andreopoulos W.B."/>
            <person name="Clum A."/>
            <person name="Lindquist E."/>
            <person name="Daum C."/>
            <person name="Ramamoorthy G.K."/>
            <person name="Gryganskyi A."/>
            <person name="Culley D."/>
            <person name="Magnuson J.K."/>
            <person name="James T.Y."/>
            <person name="O'Malley M.A."/>
            <person name="Stajich J.E."/>
            <person name="Spatafora J.W."/>
            <person name="Visel A."/>
            <person name="Grigoriev I.V."/>
        </authorList>
    </citation>
    <scope>NUCLEOTIDE SEQUENCE [LARGE SCALE GENOMIC DNA]</scope>
    <source>
        <strain evidence="2 3">PL171</strain>
    </source>
</reference>
<protein>
    <submittedName>
        <fullName evidence="2">Uncharacterized protein</fullName>
    </submittedName>
</protein>
<feature type="region of interest" description="Disordered" evidence="1">
    <location>
        <begin position="338"/>
        <end position="452"/>
    </location>
</feature>
<feature type="region of interest" description="Disordered" evidence="1">
    <location>
        <begin position="1"/>
        <end position="49"/>
    </location>
</feature>
<feature type="compositionally biased region" description="Low complexity" evidence="1">
    <location>
        <begin position="361"/>
        <end position="377"/>
    </location>
</feature>
<dbReference type="OrthoDB" id="5597334at2759"/>
<dbReference type="EMBL" id="MCFL01000048">
    <property type="protein sequence ID" value="ORZ32307.1"/>
    <property type="molecule type" value="Genomic_DNA"/>
</dbReference>
<evidence type="ECO:0000313" key="3">
    <source>
        <dbReference type="Proteomes" id="UP000193411"/>
    </source>
</evidence>
<feature type="compositionally biased region" description="Polar residues" evidence="1">
    <location>
        <begin position="20"/>
        <end position="48"/>
    </location>
</feature>
<evidence type="ECO:0000313" key="2">
    <source>
        <dbReference type="EMBL" id="ORZ32307.1"/>
    </source>
</evidence>
<organism evidence="2 3">
    <name type="scientific">Catenaria anguillulae PL171</name>
    <dbReference type="NCBI Taxonomy" id="765915"/>
    <lineage>
        <taxon>Eukaryota</taxon>
        <taxon>Fungi</taxon>
        <taxon>Fungi incertae sedis</taxon>
        <taxon>Blastocladiomycota</taxon>
        <taxon>Blastocladiomycetes</taxon>
        <taxon>Blastocladiales</taxon>
        <taxon>Catenariaceae</taxon>
        <taxon>Catenaria</taxon>
    </lineage>
</organism>
<dbReference type="Proteomes" id="UP000193411">
    <property type="component" value="Unassembled WGS sequence"/>
</dbReference>